<sequence>MLVYHAKEDTIQVLDYMGTSPYQASLDAYSVPGSNEVGIRAGMIPAACGGWLALLDRYGSMDRADIFAPAIEHADNGYAVTAKNAEFMAGAATRFSSTGAKIIMSRGRTPQPGEVLVQKELAQTFRKVVEGGAEVFYRGEIAKHIAQFFQENDGLITEKDLADFQATPPSNGSGLDTVRESVAVSVTRRISCRTRFCRGIAAEWMNECTTHFDVVDGEGNAVAVTQSLGSGFGSGVALGETGMFLNNFMNWFDLLPESPNAIWIAQTDRDVYVAVPSLEGREAVRGDWYAGSHGDLTDDGADGVEPDRAWHEYPSGDRGTRVRVESAGAAVSMEGRIPADVIAQLEARGHEPNVMPDWTAGVGGGQGIAVDQAEGSLMGGADPRRDGYSIGI</sequence>
<organism evidence="1 2">
    <name type="scientific">Geodia barretti</name>
    <name type="common">Barrett's horny sponge</name>
    <dbReference type="NCBI Taxonomy" id="519541"/>
    <lineage>
        <taxon>Eukaryota</taxon>
        <taxon>Metazoa</taxon>
        <taxon>Porifera</taxon>
        <taxon>Demospongiae</taxon>
        <taxon>Heteroscleromorpha</taxon>
        <taxon>Tetractinellida</taxon>
        <taxon>Astrophorina</taxon>
        <taxon>Geodiidae</taxon>
        <taxon>Geodia</taxon>
    </lineage>
</organism>
<name>A0AA35SFY3_GEOBA</name>
<reference evidence="1" key="1">
    <citation type="submission" date="2023-03" db="EMBL/GenBank/DDBJ databases">
        <authorList>
            <person name="Steffen K."/>
            <person name="Cardenas P."/>
        </authorList>
    </citation>
    <scope>NUCLEOTIDE SEQUENCE</scope>
</reference>
<keyword evidence="1" id="KW-0378">Hydrolase</keyword>
<dbReference type="InterPro" id="IPR043137">
    <property type="entry name" value="GGT_ssub_C"/>
</dbReference>
<evidence type="ECO:0000313" key="2">
    <source>
        <dbReference type="Proteomes" id="UP001174909"/>
    </source>
</evidence>
<dbReference type="PRINTS" id="PR01210">
    <property type="entry name" value="GGTRANSPTASE"/>
</dbReference>
<evidence type="ECO:0000313" key="1">
    <source>
        <dbReference type="EMBL" id="CAI8028949.1"/>
    </source>
</evidence>
<dbReference type="AlphaFoldDB" id="A0AA35SFY3"/>
<dbReference type="EMBL" id="CASHTH010002370">
    <property type="protein sequence ID" value="CAI8028949.1"/>
    <property type="molecule type" value="Genomic_DNA"/>
</dbReference>
<dbReference type="Proteomes" id="UP001174909">
    <property type="component" value="Unassembled WGS sequence"/>
</dbReference>
<dbReference type="SUPFAM" id="SSF56235">
    <property type="entry name" value="N-terminal nucleophile aminohydrolases (Ntn hydrolases)"/>
    <property type="match status" value="1"/>
</dbReference>
<accession>A0AA35SFY3</accession>
<keyword evidence="2" id="KW-1185">Reference proteome</keyword>
<dbReference type="Pfam" id="PF01019">
    <property type="entry name" value="G_glu_transpept"/>
    <property type="match status" value="2"/>
</dbReference>
<dbReference type="InterPro" id="IPR052896">
    <property type="entry name" value="GGT-like_enzyme"/>
</dbReference>
<dbReference type="InterPro" id="IPR029055">
    <property type="entry name" value="Ntn_hydrolases_N"/>
</dbReference>
<dbReference type="GO" id="GO:0016787">
    <property type="term" value="F:hydrolase activity"/>
    <property type="evidence" value="ECO:0007669"/>
    <property type="project" value="UniProtKB-KW"/>
</dbReference>
<comment type="caution">
    <text evidence="1">The sequence shown here is derived from an EMBL/GenBank/DDBJ whole genome shotgun (WGS) entry which is preliminary data.</text>
</comment>
<gene>
    <name evidence="1" type="ORF">GBAR_LOCUS16465</name>
</gene>
<dbReference type="Gene3D" id="3.60.20.40">
    <property type="match status" value="2"/>
</dbReference>
<dbReference type="PANTHER" id="PTHR43881">
    <property type="entry name" value="GAMMA-GLUTAMYLTRANSPEPTIDASE (AFU_ORTHOLOGUE AFUA_4G13580)"/>
    <property type="match status" value="1"/>
</dbReference>
<protein>
    <submittedName>
        <fullName evidence="1">Glutathione hydrolase-like YwrD proenzyme</fullName>
    </submittedName>
</protein>
<dbReference type="PANTHER" id="PTHR43881:SF1">
    <property type="entry name" value="GAMMA-GLUTAMYLTRANSPEPTIDASE (AFU_ORTHOLOGUE AFUA_4G13580)"/>
    <property type="match status" value="1"/>
</dbReference>
<proteinExistence type="predicted"/>